<sequence length="275" mass="29756">MASSSIHHRLAADEIHQTLEASSSSASYSSDDAFVPVFRPDPSASSASAAAAMADRVRSLFRSVEIDLLCDALFAPRSEDLGFTEEFADEGDASIHWDCLELEEAEPDLPLISTAAGYEFEWEEVPFASTSGTGGEVTEPEWEVLADLPPPAAATSDAEEGFVYTSDREAYEVLVSGGEGLFLKNKPPAARSVIEALDSAVVAAGDEGEGEECAVCRDGVTAGQRVKWLPCSHLYHDECILPWLQVRNSCPLCRFELPTDDPEYEAWKAERDVAT</sequence>
<keyword evidence="3" id="KW-0808">Transferase</keyword>
<evidence type="ECO:0000256" key="8">
    <source>
        <dbReference type="PROSITE-ProRule" id="PRU00175"/>
    </source>
</evidence>
<dbReference type="GO" id="GO:0061630">
    <property type="term" value="F:ubiquitin protein ligase activity"/>
    <property type="evidence" value="ECO:0007669"/>
    <property type="project" value="UniProtKB-EC"/>
</dbReference>
<dbReference type="GO" id="GO:0005737">
    <property type="term" value="C:cytoplasm"/>
    <property type="evidence" value="ECO:0007669"/>
    <property type="project" value="TreeGrafter"/>
</dbReference>
<reference evidence="10" key="1">
    <citation type="journal article" date="2018" name="DNA Res.">
        <title>Multiple hybrid de novo genome assembly of finger millet, an orphan allotetraploid crop.</title>
        <authorList>
            <person name="Hatakeyama M."/>
            <person name="Aluri S."/>
            <person name="Balachadran M.T."/>
            <person name="Sivarajan S.R."/>
            <person name="Patrignani A."/>
            <person name="Gruter S."/>
            <person name="Poveda L."/>
            <person name="Shimizu-Inatsugi R."/>
            <person name="Baeten J."/>
            <person name="Francoijs K.J."/>
            <person name="Nataraja K.N."/>
            <person name="Reddy Y.A.N."/>
            <person name="Phadnis S."/>
            <person name="Ravikumar R.L."/>
            <person name="Schlapbach R."/>
            <person name="Sreeman S.M."/>
            <person name="Shimizu K.K."/>
        </authorList>
    </citation>
    <scope>NUCLEOTIDE SEQUENCE</scope>
</reference>
<dbReference type="Proteomes" id="UP001054889">
    <property type="component" value="Unassembled WGS sequence"/>
</dbReference>
<dbReference type="InterPro" id="IPR001841">
    <property type="entry name" value="Znf_RING"/>
</dbReference>
<dbReference type="SMART" id="SM00184">
    <property type="entry name" value="RING"/>
    <property type="match status" value="1"/>
</dbReference>
<dbReference type="EMBL" id="BQKI01000010">
    <property type="protein sequence ID" value="GJN03848.1"/>
    <property type="molecule type" value="Genomic_DNA"/>
</dbReference>
<dbReference type="PROSITE" id="PS50089">
    <property type="entry name" value="ZF_RING_2"/>
    <property type="match status" value="1"/>
</dbReference>
<dbReference type="AlphaFoldDB" id="A0AAV5D147"/>
<evidence type="ECO:0000313" key="11">
    <source>
        <dbReference type="Proteomes" id="UP001054889"/>
    </source>
</evidence>
<evidence type="ECO:0000256" key="7">
    <source>
        <dbReference type="ARBA" id="ARBA00022833"/>
    </source>
</evidence>
<feature type="domain" description="RING-type" evidence="9">
    <location>
        <begin position="213"/>
        <end position="254"/>
    </location>
</feature>
<evidence type="ECO:0000259" key="9">
    <source>
        <dbReference type="PROSITE" id="PS50089"/>
    </source>
</evidence>
<dbReference type="PANTHER" id="PTHR15710">
    <property type="entry name" value="E3 UBIQUITIN-PROTEIN LIGASE PRAJA"/>
    <property type="match status" value="1"/>
</dbReference>
<keyword evidence="5 8" id="KW-0863">Zinc-finger</keyword>
<protein>
    <recommendedName>
        <fullName evidence="2">RING-type E3 ubiquitin transferase</fullName>
        <ecNumber evidence="2">2.3.2.27</ecNumber>
    </recommendedName>
</protein>
<dbReference type="SUPFAM" id="SSF57850">
    <property type="entry name" value="RING/U-box"/>
    <property type="match status" value="1"/>
</dbReference>
<dbReference type="GO" id="GO:0016567">
    <property type="term" value="P:protein ubiquitination"/>
    <property type="evidence" value="ECO:0007669"/>
    <property type="project" value="TreeGrafter"/>
</dbReference>
<evidence type="ECO:0000256" key="6">
    <source>
        <dbReference type="ARBA" id="ARBA00022786"/>
    </source>
</evidence>
<organism evidence="10 11">
    <name type="scientific">Eleusine coracana subsp. coracana</name>
    <dbReference type="NCBI Taxonomy" id="191504"/>
    <lineage>
        <taxon>Eukaryota</taxon>
        <taxon>Viridiplantae</taxon>
        <taxon>Streptophyta</taxon>
        <taxon>Embryophyta</taxon>
        <taxon>Tracheophyta</taxon>
        <taxon>Spermatophyta</taxon>
        <taxon>Magnoliopsida</taxon>
        <taxon>Liliopsida</taxon>
        <taxon>Poales</taxon>
        <taxon>Poaceae</taxon>
        <taxon>PACMAD clade</taxon>
        <taxon>Chloridoideae</taxon>
        <taxon>Cynodonteae</taxon>
        <taxon>Eleusininae</taxon>
        <taxon>Eleusine</taxon>
    </lineage>
</organism>
<evidence type="ECO:0000256" key="4">
    <source>
        <dbReference type="ARBA" id="ARBA00022723"/>
    </source>
</evidence>
<dbReference type="InterPro" id="IPR013083">
    <property type="entry name" value="Znf_RING/FYVE/PHD"/>
</dbReference>
<dbReference type="GO" id="GO:0008270">
    <property type="term" value="F:zinc ion binding"/>
    <property type="evidence" value="ECO:0007669"/>
    <property type="project" value="UniProtKB-KW"/>
</dbReference>
<reference evidence="10" key="2">
    <citation type="submission" date="2021-12" db="EMBL/GenBank/DDBJ databases">
        <title>Resequencing data analysis of finger millet.</title>
        <authorList>
            <person name="Hatakeyama M."/>
            <person name="Aluri S."/>
            <person name="Balachadran M.T."/>
            <person name="Sivarajan S.R."/>
            <person name="Poveda L."/>
            <person name="Shimizu-Inatsugi R."/>
            <person name="Schlapbach R."/>
            <person name="Sreeman S.M."/>
            <person name="Shimizu K.K."/>
        </authorList>
    </citation>
    <scope>NUCLEOTIDE SEQUENCE</scope>
</reference>
<keyword evidence="4" id="KW-0479">Metal-binding</keyword>
<dbReference type="Gene3D" id="3.30.40.10">
    <property type="entry name" value="Zinc/RING finger domain, C3HC4 (zinc finger)"/>
    <property type="match status" value="1"/>
</dbReference>
<comment type="caution">
    <text evidence="10">The sequence shown here is derived from an EMBL/GenBank/DDBJ whole genome shotgun (WGS) entry which is preliminary data.</text>
</comment>
<gene>
    <name evidence="10" type="primary">ga21334</name>
    <name evidence="10" type="ORF">PR202_ga21334</name>
</gene>
<dbReference type="Pfam" id="PF13639">
    <property type="entry name" value="zf-RING_2"/>
    <property type="match status" value="1"/>
</dbReference>
<evidence type="ECO:0000256" key="2">
    <source>
        <dbReference type="ARBA" id="ARBA00012483"/>
    </source>
</evidence>
<name>A0AAV5D147_ELECO</name>
<comment type="catalytic activity">
    <reaction evidence="1">
        <text>S-ubiquitinyl-[E2 ubiquitin-conjugating enzyme]-L-cysteine + [acceptor protein]-L-lysine = [E2 ubiquitin-conjugating enzyme]-L-cysteine + N(6)-ubiquitinyl-[acceptor protein]-L-lysine.</text>
        <dbReference type="EC" id="2.3.2.27"/>
    </reaction>
</comment>
<keyword evidence="7" id="KW-0862">Zinc</keyword>
<proteinExistence type="predicted"/>
<accession>A0AAV5D147</accession>
<keyword evidence="11" id="KW-1185">Reference proteome</keyword>
<dbReference type="PANTHER" id="PTHR15710:SF171">
    <property type="entry name" value="RING-TYPE DOMAIN-CONTAINING PROTEIN"/>
    <property type="match status" value="1"/>
</dbReference>
<evidence type="ECO:0000256" key="5">
    <source>
        <dbReference type="ARBA" id="ARBA00022771"/>
    </source>
</evidence>
<evidence type="ECO:0000313" key="10">
    <source>
        <dbReference type="EMBL" id="GJN03848.1"/>
    </source>
</evidence>
<evidence type="ECO:0000256" key="3">
    <source>
        <dbReference type="ARBA" id="ARBA00022679"/>
    </source>
</evidence>
<dbReference type="EC" id="2.3.2.27" evidence="2"/>
<keyword evidence="6" id="KW-0833">Ubl conjugation pathway</keyword>
<dbReference type="FunFam" id="3.30.40.10:FF:000127">
    <property type="entry name" value="E3 ubiquitin-protein ligase RNF181"/>
    <property type="match status" value="1"/>
</dbReference>
<evidence type="ECO:0000256" key="1">
    <source>
        <dbReference type="ARBA" id="ARBA00000900"/>
    </source>
</evidence>